<dbReference type="Gene3D" id="3.30.559.10">
    <property type="entry name" value="Chloramphenicol acetyltransferase-like domain"/>
    <property type="match status" value="1"/>
</dbReference>
<reference evidence="4 5" key="1">
    <citation type="submission" date="2024-05" db="EMBL/GenBank/DDBJ databases">
        <title>Haplotype-resolved chromosome-level genome assembly of Huyou (Citrus changshanensis).</title>
        <authorList>
            <person name="Miao C."/>
            <person name="Chen W."/>
            <person name="Wu Y."/>
            <person name="Wang L."/>
            <person name="Zhao S."/>
            <person name="Grierson D."/>
            <person name="Xu C."/>
            <person name="Chen K."/>
        </authorList>
    </citation>
    <scope>NUCLEOTIDE SEQUENCE [LARGE SCALE GENOMIC DNA]</scope>
    <source>
        <strain evidence="4">01-14</strain>
        <tissue evidence="4">Leaf</tissue>
    </source>
</reference>
<proteinExistence type="inferred from homology"/>
<dbReference type="InterPro" id="IPR023213">
    <property type="entry name" value="CAT-like_dom_sf"/>
</dbReference>
<comment type="similarity">
    <text evidence="1">Belongs to the plant acyltransferase family.</text>
</comment>
<dbReference type="EMBL" id="JBCGBO010000004">
    <property type="protein sequence ID" value="KAK9210539.1"/>
    <property type="molecule type" value="Genomic_DNA"/>
</dbReference>
<comment type="caution">
    <text evidence="4">The sequence shown here is derived from an EMBL/GenBank/DDBJ whole genome shotgun (WGS) entry which is preliminary data.</text>
</comment>
<gene>
    <name evidence="4" type="ORF">WN944_002910</name>
</gene>
<keyword evidence="3" id="KW-0012">Acyltransferase</keyword>
<accession>A0AAP0MHE2</accession>
<evidence type="ECO:0000256" key="1">
    <source>
        <dbReference type="ARBA" id="ARBA00009861"/>
    </source>
</evidence>
<keyword evidence="5" id="KW-1185">Reference proteome</keyword>
<organism evidence="4 5">
    <name type="scientific">Citrus x changshan-huyou</name>
    <dbReference type="NCBI Taxonomy" id="2935761"/>
    <lineage>
        <taxon>Eukaryota</taxon>
        <taxon>Viridiplantae</taxon>
        <taxon>Streptophyta</taxon>
        <taxon>Embryophyta</taxon>
        <taxon>Tracheophyta</taxon>
        <taxon>Spermatophyta</taxon>
        <taxon>Magnoliopsida</taxon>
        <taxon>eudicotyledons</taxon>
        <taxon>Gunneridae</taxon>
        <taxon>Pentapetalae</taxon>
        <taxon>rosids</taxon>
        <taxon>malvids</taxon>
        <taxon>Sapindales</taxon>
        <taxon>Rutaceae</taxon>
        <taxon>Aurantioideae</taxon>
        <taxon>Citrus</taxon>
    </lineage>
</organism>
<dbReference type="AlphaFoldDB" id="A0AAP0MHE2"/>
<protein>
    <submittedName>
        <fullName evidence="4">Uncharacterized protein</fullName>
    </submittedName>
</protein>
<evidence type="ECO:0000256" key="2">
    <source>
        <dbReference type="ARBA" id="ARBA00022679"/>
    </source>
</evidence>
<sequence>MGLSGDIQSESLNCTTERIHKALKMTDDKYMKSGLAYLKQQPDLTVIRRDAEISNCPNLLITKLADMPMYEVDLGWSRPVFTMPVSGVDGEVFILPGPTNDGSWSVAVGMETSHLQHFDKSFYDIFP</sequence>
<evidence type="ECO:0000313" key="5">
    <source>
        <dbReference type="Proteomes" id="UP001428341"/>
    </source>
</evidence>
<evidence type="ECO:0000256" key="3">
    <source>
        <dbReference type="ARBA" id="ARBA00023315"/>
    </source>
</evidence>
<keyword evidence="2" id="KW-0808">Transferase</keyword>
<name>A0AAP0MHE2_9ROSI</name>
<dbReference type="PANTHER" id="PTHR31642">
    <property type="entry name" value="TRICHOTHECENE 3-O-ACETYLTRANSFERASE"/>
    <property type="match status" value="1"/>
</dbReference>
<dbReference type="Pfam" id="PF02458">
    <property type="entry name" value="Transferase"/>
    <property type="match status" value="1"/>
</dbReference>
<dbReference type="Proteomes" id="UP001428341">
    <property type="component" value="Unassembled WGS sequence"/>
</dbReference>
<evidence type="ECO:0000313" key="4">
    <source>
        <dbReference type="EMBL" id="KAK9210539.1"/>
    </source>
</evidence>
<dbReference type="PANTHER" id="PTHR31642:SF11">
    <property type="entry name" value="SHIKIMATE O-HYDROXYCINNAMOYLTRANSFERASE"/>
    <property type="match status" value="1"/>
</dbReference>
<dbReference type="InterPro" id="IPR050317">
    <property type="entry name" value="Plant_Fungal_Acyltransferase"/>
</dbReference>
<dbReference type="GO" id="GO:0016747">
    <property type="term" value="F:acyltransferase activity, transferring groups other than amino-acyl groups"/>
    <property type="evidence" value="ECO:0007669"/>
    <property type="project" value="TreeGrafter"/>
</dbReference>